<keyword evidence="2" id="KW-1185">Reference proteome</keyword>
<sequence length="220" mass="24018">MTSLRVLALRVAGAAGQLWLGEIGACSCKNRICNPGLGRFIQPDPIGLAGGLNLYAYVGGDPINFVDPWGVSPDIPEREPHQEYKDKECPFSMHCRDDHLLQWIASGDALIFFSASMGMSPSQAAFATAIMQLRTIYGIVGEPHFFAESAVGLCSADLAFHMIRLPLMPAPGAAFAEEGGHERKLWGNNPIFQIVDPDNRTLINITQPGHRYYPGFLNSM</sequence>
<dbReference type="Proteomes" id="UP000325122">
    <property type="component" value="Unassembled WGS sequence"/>
</dbReference>
<dbReference type="InterPro" id="IPR022385">
    <property type="entry name" value="Rhs_assc_core"/>
</dbReference>
<reference evidence="1 2" key="1">
    <citation type="submission" date="2019-09" db="EMBL/GenBank/DDBJ databases">
        <authorList>
            <person name="Kevbrin V."/>
            <person name="Grouzdev D.S."/>
        </authorList>
    </citation>
    <scope>NUCLEOTIDE SEQUENCE [LARGE SCALE GENOMIC DNA]</scope>
    <source>
        <strain evidence="1 2">G-192</strain>
    </source>
</reference>
<proteinExistence type="predicted"/>
<dbReference type="Gene3D" id="2.180.10.10">
    <property type="entry name" value="RHS repeat-associated core"/>
    <property type="match status" value="1"/>
</dbReference>
<comment type="caution">
    <text evidence="1">The sequence shown here is derived from an EMBL/GenBank/DDBJ whole genome shotgun (WGS) entry which is preliminary data.</text>
</comment>
<dbReference type="NCBIfam" id="TIGR03696">
    <property type="entry name" value="Rhs_assc_core"/>
    <property type="match status" value="1"/>
</dbReference>
<name>A0A5M6ZMY7_9PROT</name>
<organism evidence="1 2">
    <name type="scientific">Alkalicaulis satelles</name>
    <dbReference type="NCBI Taxonomy" id="2609175"/>
    <lineage>
        <taxon>Bacteria</taxon>
        <taxon>Pseudomonadati</taxon>
        <taxon>Pseudomonadota</taxon>
        <taxon>Alphaproteobacteria</taxon>
        <taxon>Maricaulales</taxon>
        <taxon>Maricaulaceae</taxon>
        <taxon>Alkalicaulis</taxon>
    </lineage>
</organism>
<protein>
    <submittedName>
        <fullName evidence="1">RHS repeat-associated core domain-containing protein</fullName>
    </submittedName>
</protein>
<gene>
    <name evidence="1" type="ORF">F1654_03425</name>
</gene>
<accession>A0A5M6ZMY7</accession>
<evidence type="ECO:0000313" key="2">
    <source>
        <dbReference type="Proteomes" id="UP000325122"/>
    </source>
</evidence>
<dbReference type="EMBL" id="VWOJ01000001">
    <property type="protein sequence ID" value="KAA5805057.1"/>
    <property type="molecule type" value="Genomic_DNA"/>
</dbReference>
<evidence type="ECO:0000313" key="1">
    <source>
        <dbReference type="EMBL" id="KAA5805057.1"/>
    </source>
</evidence>
<dbReference type="AlphaFoldDB" id="A0A5M6ZMY7"/>
<dbReference type="RefSeq" id="WP_150022088.1">
    <property type="nucleotide sequence ID" value="NZ_VWOJ01000001.1"/>
</dbReference>